<dbReference type="EMBL" id="JAROCY010000001">
    <property type="protein sequence ID" value="MDF8331860.1"/>
    <property type="molecule type" value="Genomic_DNA"/>
</dbReference>
<dbReference type="InterPro" id="IPR012495">
    <property type="entry name" value="TadE-like_dom"/>
</dbReference>
<evidence type="ECO:0000256" key="1">
    <source>
        <dbReference type="SAM" id="Phobius"/>
    </source>
</evidence>
<accession>A0ABT6CFI7</accession>
<keyword evidence="1" id="KW-0812">Transmembrane</keyword>
<sequence>MSRILRHDAEGATVVEFALVAPVLVMTLLAMFDMGYGMWAQTMLQGALQDAARASTMESANTQLAGIDAIITHRVKQLVPDATMAFKRRSYTSFGDVGRAEDYTDSNGNGACDAGEPYEDANGNGAWDADRGQLGNGGARDAVVYSVSATYSRPFPFMAMVGLSKTVTVSAQTVLRNQPFKLQAVSNKVGHCA</sequence>
<dbReference type="Pfam" id="PF07811">
    <property type="entry name" value="TadE"/>
    <property type="match status" value="1"/>
</dbReference>
<keyword evidence="1" id="KW-0472">Membrane</keyword>
<evidence type="ECO:0000313" key="3">
    <source>
        <dbReference type="EMBL" id="MDF8331860.1"/>
    </source>
</evidence>
<keyword evidence="1" id="KW-1133">Transmembrane helix</keyword>
<keyword evidence="4" id="KW-1185">Reference proteome</keyword>
<comment type="caution">
    <text evidence="3">The sequence shown here is derived from an EMBL/GenBank/DDBJ whole genome shotgun (WGS) entry which is preliminary data.</text>
</comment>
<dbReference type="Proteomes" id="UP001222770">
    <property type="component" value="Unassembled WGS sequence"/>
</dbReference>
<gene>
    <name evidence="3" type="ORF">POM99_01480</name>
</gene>
<name>A0ABT6CFI7_9SPHN</name>
<proteinExistence type="predicted"/>
<evidence type="ECO:0000259" key="2">
    <source>
        <dbReference type="Pfam" id="PF07811"/>
    </source>
</evidence>
<dbReference type="RefSeq" id="WP_277274970.1">
    <property type="nucleotide sequence ID" value="NZ_JAROCY010000001.1"/>
</dbReference>
<organism evidence="3 4">
    <name type="scientific">Novosphingobium cyanobacteriorum</name>
    <dbReference type="NCBI Taxonomy" id="3024215"/>
    <lineage>
        <taxon>Bacteria</taxon>
        <taxon>Pseudomonadati</taxon>
        <taxon>Pseudomonadota</taxon>
        <taxon>Alphaproteobacteria</taxon>
        <taxon>Sphingomonadales</taxon>
        <taxon>Sphingomonadaceae</taxon>
        <taxon>Novosphingobium</taxon>
    </lineage>
</organism>
<feature type="transmembrane region" description="Helical" evidence="1">
    <location>
        <begin position="12"/>
        <end position="32"/>
    </location>
</feature>
<evidence type="ECO:0000313" key="4">
    <source>
        <dbReference type="Proteomes" id="UP001222770"/>
    </source>
</evidence>
<feature type="domain" description="TadE-like" evidence="2">
    <location>
        <begin position="11"/>
        <end position="53"/>
    </location>
</feature>
<reference evidence="3 4" key="1">
    <citation type="submission" date="2023-03" db="EMBL/GenBank/DDBJ databases">
        <title>Novosphingobium cyanobacteriorum sp. nov., isolated from a eutrophic reservoir during the Microcystis bloom period.</title>
        <authorList>
            <person name="Kang M."/>
            <person name="Le V."/>
            <person name="Ko S.-R."/>
            <person name="Lee S.-A."/>
            <person name="Ahn C.-Y."/>
        </authorList>
    </citation>
    <scope>NUCLEOTIDE SEQUENCE [LARGE SCALE GENOMIC DNA]</scope>
    <source>
        <strain evidence="3 4">HBC54</strain>
    </source>
</reference>
<protein>
    <submittedName>
        <fullName evidence="3">TadE/TadG family type IV pilus assembly protein</fullName>
    </submittedName>
</protein>